<gene>
    <name evidence="2" type="ORF">PLANPX_0424</name>
</gene>
<feature type="chain" id="PRO_5025009663" evidence="1">
    <location>
        <begin position="26"/>
        <end position="614"/>
    </location>
</feature>
<dbReference type="Proteomes" id="UP000326837">
    <property type="component" value="Chromosome"/>
</dbReference>
<evidence type="ECO:0000313" key="2">
    <source>
        <dbReference type="EMBL" id="BBO30812.1"/>
    </source>
</evidence>
<evidence type="ECO:0000256" key="1">
    <source>
        <dbReference type="SAM" id="SignalP"/>
    </source>
</evidence>
<dbReference type="AlphaFoldDB" id="A0A5K7X4S3"/>
<dbReference type="Pfam" id="PF13646">
    <property type="entry name" value="HEAT_2"/>
    <property type="match status" value="1"/>
</dbReference>
<keyword evidence="3" id="KW-1185">Reference proteome</keyword>
<dbReference type="RefSeq" id="WP_152097077.1">
    <property type="nucleotide sequence ID" value="NZ_AP021861.1"/>
</dbReference>
<evidence type="ECO:0000313" key="3">
    <source>
        <dbReference type="Proteomes" id="UP000326837"/>
    </source>
</evidence>
<sequence length="614" mass="64051">MTIRMPLLRALALLLPLVAASAARAENLFETNEAALIEVLKTGEPAAKAIACKKLAVLGTKDSVPLLAPLLEDEQLASWARVALEVIDDPSADAALRDAASKANGQLAIGAINSLGARRDQQAGQLVADAFAAAMKADDIEAVDAAAWALGQIGGDSAVATLRGALKNESPAVRNAAAQGLVLAAEGLLDAGQQSAAAQIYDDARGAEVPVQRQLEATRGAILARGEAGIPLLVEQLRSDNKKFVQLGLGTARELPGAQVAAALVKELETASPERAPLLIYALADRKELVDAPAIFRAAVEGDDSIQLAAIKVLARADAPARIDALLQAAADDNADVARAAATALADMQGTRVNGHLVELLPAANGKQLAVLLNLVGKRRLEATDAVTKALANDDAAVRQAALAAFGETVTPAQLPLLVKECVAARDDADAKVAWRALKSAAVRMPDREACAEQLAAALAGADADDQAQLVDILGAVGGKQAIDAMAGVMQQGSDAVLDAGTRALGNWMEVDAAPVMLELAKSVKGDKYQVRALRSYIRLARQFKMSDAARAEMCEKALDAATRNDERELVFAVLERYPNEHSLRVAKAATAQPELKERAVRVAEAIEQKSPGN</sequence>
<accession>A0A5K7X4S3</accession>
<dbReference type="InterPro" id="IPR016024">
    <property type="entry name" value="ARM-type_fold"/>
</dbReference>
<dbReference type="InterPro" id="IPR011989">
    <property type="entry name" value="ARM-like"/>
</dbReference>
<dbReference type="SUPFAM" id="SSF48371">
    <property type="entry name" value="ARM repeat"/>
    <property type="match status" value="1"/>
</dbReference>
<keyword evidence="1" id="KW-0732">Signal</keyword>
<name>A0A5K7X4S3_9BACT</name>
<proteinExistence type="predicted"/>
<dbReference type="InterPro" id="IPR004155">
    <property type="entry name" value="PBS_lyase_HEAT"/>
</dbReference>
<dbReference type="EMBL" id="AP021861">
    <property type="protein sequence ID" value="BBO30812.1"/>
    <property type="molecule type" value="Genomic_DNA"/>
</dbReference>
<organism evidence="2 3">
    <name type="scientific">Lacipirellula parvula</name>
    <dbReference type="NCBI Taxonomy" id="2650471"/>
    <lineage>
        <taxon>Bacteria</taxon>
        <taxon>Pseudomonadati</taxon>
        <taxon>Planctomycetota</taxon>
        <taxon>Planctomycetia</taxon>
        <taxon>Pirellulales</taxon>
        <taxon>Lacipirellulaceae</taxon>
        <taxon>Lacipirellula</taxon>
    </lineage>
</organism>
<dbReference type="Gene3D" id="1.25.10.10">
    <property type="entry name" value="Leucine-rich Repeat Variant"/>
    <property type="match status" value="3"/>
</dbReference>
<dbReference type="KEGG" id="lpav:PLANPX_0424"/>
<protein>
    <submittedName>
        <fullName evidence="2">Uncharacterized protein</fullName>
    </submittedName>
</protein>
<reference evidence="3" key="1">
    <citation type="submission" date="2019-10" db="EMBL/GenBank/DDBJ databases">
        <title>Lacipirellula parvula gen. nov., sp. nov., representing a lineage of planctomycetes widespread in freshwater anoxic habitats, and description of the family Lacipirellulaceae.</title>
        <authorList>
            <person name="Dedysh S.N."/>
            <person name="Kulichevskaya I.S."/>
            <person name="Beletsky A.V."/>
            <person name="Rakitin A.L."/>
            <person name="Mardanov A.V."/>
            <person name="Ivanova A.A."/>
            <person name="Saltykova V.X."/>
            <person name="Rijpstra W.I.C."/>
            <person name="Sinninghe Damste J.S."/>
            <person name="Ravin N.V."/>
        </authorList>
    </citation>
    <scope>NUCLEOTIDE SEQUENCE [LARGE SCALE GENOMIC DNA]</scope>
    <source>
        <strain evidence="3">PX69</strain>
    </source>
</reference>
<feature type="signal peptide" evidence="1">
    <location>
        <begin position="1"/>
        <end position="25"/>
    </location>
</feature>
<dbReference type="SMART" id="SM00567">
    <property type="entry name" value="EZ_HEAT"/>
    <property type="match status" value="5"/>
</dbReference>